<dbReference type="EMBL" id="QRWH01000012">
    <property type="protein sequence ID" value="RGT07661.1"/>
    <property type="molecule type" value="Genomic_DNA"/>
</dbReference>
<protein>
    <submittedName>
        <fullName evidence="2">Uncharacterized protein</fullName>
    </submittedName>
</protein>
<evidence type="ECO:0000313" key="2">
    <source>
        <dbReference type="EMBL" id="RGT07661.1"/>
    </source>
</evidence>
<keyword evidence="1" id="KW-0472">Membrane</keyword>
<keyword evidence="1" id="KW-1133">Transmembrane helix</keyword>
<evidence type="ECO:0000313" key="3">
    <source>
        <dbReference type="Proteomes" id="UP000283630"/>
    </source>
</evidence>
<reference evidence="2 3" key="1">
    <citation type="submission" date="2018-08" db="EMBL/GenBank/DDBJ databases">
        <title>A genome reference for cultivated species of the human gut microbiota.</title>
        <authorList>
            <person name="Zou Y."/>
            <person name="Xue W."/>
            <person name="Luo G."/>
        </authorList>
    </citation>
    <scope>NUCLEOTIDE SEQUENCE [LARGE SCALE GENOMIC DNA]</scope>
    <source>
        <strain evidence="2 3">AF19-4AC</strain>
    </source>
</reference>
<organism evidence="2 3">
    <name type="scientific">Dorea formicigenerans</name>
    <dbReference type="NCBI Taxonomy" id="39486"/>
    <lineage>
        <taxon>Bacteria</taxon>
        <taxon>Bacillati</taxon>
        <taxon>Bacillota</taxon>
        <taxon>Clostridia</taxon>
        <taxon>Lachnospirales</taxon>
        <taxon>Lachnospiraceae</taxon>
        <taxon>Dorea</taxon>
    </lineage>
</organism>
<gene>
    <name evidence="2" type="ORF">DWX53_11610</name>
</gene>
<name>A0A412MBM8_9FIRM</name>
<comment type="caution">
    <text evidence="2">The sequence shown here is derived from an EMBL/GenBank/DDBJ whole genome shotgun (WGS) entry which is preliminary data.</text>
</comment>
<feature type="transmembrane region" description="Helical" evidence="1">
    <location>
        <begin position="20"/>
        <end position="39"/>
    </location>
</feature>
<dbReference type="AlphaFoldDB" id="A0A412MBM8"/>
<proteinExistence type="predicted"/>
<keyword evidence="1" id="KW-0812">Transmembrane</keyword>
<accession>A0A412MBM8</accession>
<dbReference type="Proteomes" id="UP000283630">
    <property type="component" value="Unassembled WGS sequence"/>
</dbReference>
<sequence>MLIIIVNLPLKKKKKEMKDLLYGILCIILSISTVIYYTYVTTHPQIKYFEGSYDQVIRHKTFSGNEFVFKDSEGTMGFYISLHSKEKIYPNDFEEGVKYRIFYEDRTSIIVKVEKLGP</sequence>
<evidence type="ECO:0000256" key="1">
    <source>
        <dbReference type="SAM" id="Phobius"/>
    </source>
</evidence>